<dbReference type="HAMAP" id="MF_01318_B">
    <property type="entry name" value="Ribosomal_uL1_B"/>
    <property type="match status" value="1"/>
</dbReference>
<dbReference type="InterPro" id="IPR023674">
    <property type="entry name" value="Ribosomal_uL1-like"/>
</dbReference>
<evidence type="ECO:0000256" key="5">
    <source>
        <dbReference type="ARBA" id="ARBA00022884"/>
    </source>
</evidence>
<dbReference type="AlphaFoldDB" id="A0A0S1SVK3"/>
<dbReference type="Pfam" id="PF00687">
    <property type="entry name" value="Ribosomal_L1"/>
    <property type="match status" value="1"/>
</dbReference>
<keyword evidence="7 9" id="KW-0687">Ribonucleoprotein</keyword>
<dbReference type="KEGG" id="prf:PeribacterA2_0650"/>
<dbReference type="CDD" id="cd00403">
    <property type="entry name" value="Ribosomal_L1"/>
    <property type="match status" value="1"/>
</dbReference>
<accession>A0A0S1SMS2</accession>
<sequence>MTSKRSPLARRHGKKYAERVALLTKSRYPLAEAMELLPKLSTVSFDATAEVHIRINADTTQADQLVRTTVALPHGTGRSVRVAAFVPDDRIAEAKKAGADLAGKEDLIAQIEKGVIDFDIAVAAPEVMKDLGKIAKTLGQKGLMPNPKSGTVTTNVAKTIAELKKGRIECKMDKQGIIHATFGKLSFGPEKLKENLEALLHAVKEAQPSGIKSDYIASVSVAPTMGPGMKLEL</sequence>
<dbReference type="SUPFAM" id="SSF56808">
    <property type="entry name" value="Ribosomal protein L1"/>
    <property type="match status" value="1"/>
</dbReference>
<evidence type="ECO:0000256" key="3">
    <source>
        <dbReference type="ARBA" id="ARBA00022730"/>
    </source>
</evidence>
<proteinExistence type="inferred from homology"/>
<reference evidence="10 11" key="2">
    <citation type="journal article" date="2016" name="PeerJ">
        <title>Analysis of five complete genome sequences for members of the class Peribacteria in the recently recognized Peregrinibacteria bacterial phylum.</title>
        <authorList>
            <person name="Anantharaman K."/>
            <person name="Brown C.T."/>
            <person name="Burstein D."/>
            <person name="Castelle C.J."/>
            <person name="Probst A.J."/>
            <person name="Thomas B.C."/>
            <person name="Williams K.H."/>
            <person name="Banfield J.F."/>
        </authorList>
    </citation>
    <scope>NUCLEOTIDE SEQUENCE [LARGE SCALE GENOMIC DNA]</scope>
    <source>
        <strain evidence="10">RIFOXYD1_FULL_PER-ii_59_16</strain>
    </source>
</reference>
<protein>
    <recommendedName>
        <fullName evidence="8 9">Large ribosomal subunit protein uL1</fullName>
    </recommendedName>
</protein>
<dbReference type="GO" id="GO:0006417">
    <property type="term" value="P:regulation of translation"/>
    <property type="evidence" value="ECO:0007669"/>
    <property type="project" value="UniProtKB-KW"/>
</dbReference>
<comment type="function">
    <text evidence="9">Binds directly to 23S rRNA. The L1 stalk is quite mobile in the ribosome, and is involved in E site tRNA release.</text>
</comment>
<dbReference type="GO" id="GO:0006412">
    <property type="term" value="P:translation"/>
    <property type="evidence" value="ECO:0007669"/>
    <property type="project" value="UniProtKB-UniRule"/>
</dbReference>
<evidence type="ECO:0000256" key="7">
    <source>
        <dbReference type="ARBA" id="ARBA00023274"/>
    </source>
</evidence>
<evidence type="ECO:0000256" key="8">
    <source>
        <dbReference type="ARBA" id="ARBA00035241"/>
    </source>
</evidence>
<gene>
    <name evidence="9" type="primary">rplA</name>
    <name evidence="10" type="ORF">PeribacterD1_0650</name>
</gene>
<evidence type="ECO:0000313" key="11">
    <source>
        <dbReference type="Proteomes" id="UP000069135"/>
    </source>
</evidence>
<keyword evidence="9" id="KW-0820">tRNA-binding</keyword>
<comment type="function">
    <text evidence="9">Protein L1 is also a translational repressor protein, it controls the translation of the L11 operon by binding to its mRNA.</text>
</comment>
<dbReference type="InterPro" id="IPR002143">
    <property type="entry name" value="Ribosomal_uL1"/>
</dbReference>
<evidence type="ECO:0000256" key="6">
    <source>
        <dbReference type="ARBA" id="ARBA00022980"/>
    </source>
</evidence>
<dbReference type="InterPro" id="IPR005878">
    <property type="entry name" value="Ribosom_uL1_bac-type"/>
</dbReference>
<dbReference type="NCBIfam" id="TIGR01169">
    <property type="entry name" value="rplA_bact"/>
    <property type="match status" value="1"/>
</dbReference>
<dbReference type="PANTHER" id="PTHR36427:SF3">
    <property type="entry name" value="LARGE RIBOSOMAL SUBUNIT PROTEIN UL1M"/>
    <property type="match status" value="1"/>
</dbReference>
<organism evidence="10 11">
    <name type="scientific">Candidatus Peribacter riflensis</name>
    <dbReference type="NCBI Taxonomy" id="1735162"/>
    <lineage>
        <taxon>Bacteria</taxon>
        <taxon>Candidatus Peregrinibacteriota</taxon>
        <taxon>Candidatus Peribacteria</taxon>
        <taxon>Candidatus Peribacterales</taxon>
        <taxon>Candidatus Peribacteraceae</taxon>
        <taxon>Candidatus Peribacter</taxon>
    </lineage>
</organism>
<evidence type="ECO:0000256" key="9">
    <source>
        <dbReference type="HAMAP-Rule" id="MF_01318"/>
    </source>
</evidence>
<dbReference type="Gene3D" id="3.30.190.20">
    <property type="match status" value="1"/>
</dbReference>
<keyword evidence="6 9" id="KW-0689">Ribosomal protein</keyword>
<accession>A0A0S1SPC1</accession>
<dbReference type="PANTHER" id="PTHR36427">
    <property type="entry name" value="54S RIBOSOMAL PROTEIN L1, MITOCHONDRIAL"/>
    <property type="match status" value="1"/>
</dbReference>
<reference evidence="11" key="1">
    <citation type="submission" date="2015-10" db="EMBL/GenBank/DDBJ databases">
        <title>Analysis of five complete genome sequences for members of the class Peribacteria in the recently recognized Peregrinibacteria bacterial phylum.</title>
        <authorList>
            <person name="Anantharaman K."/>
            <person name="Brown C.T."/>
            <person name="Burstein D."/>
            <person name="Castelle C.J."/>
            <person name="Probst A.J."/>
            <person name="Thomas B.C."/>
            <person name="Williams K.H."/>
            <person name="Banfield J.F."/>
        </authorList>
    </citation>
    <scope>NUCLEOTIDE SEQUENCE [LARGE SCALE GENOMIC DNA]</scope>
</reference>
<dbReference type="GO" id="GO:0019843">
    <property type="term" value="F:rRNA binding"/>
    <property type="evidence" value="ECO:0007669"/>
    <property type="project" value="UniProtKB-UniRule"/>
</dbReference>
<comment type="similarity">
    <text evidence="1 9">Belongs to the universal ribosomal protein uL1 family.</text>
</comment>
<dbReference type="Gene3D" id="3.40.50.790">
    <property type="match status" value="1"/>
</dbReference>
<dbReference type="GO" id="GO:0003735">
    <property type="term" value="F:structural constituent of ribosome"/>
    <property type="evidence" value="ECO:0007669"/>
    <property type="project" value="InterPro"/>
</dbReference>
<dbReference type="FunFam" id="3.40.50.790:FF:000001">
    <property type="entry name" value="50S ribosomal protein L1"/>
    <property type="match status" value="1"/>
</dbReference>
<evidence type="ECO:0000256" key="4">
    <source>
        <dbReference type="ARBA" id="ARBA00022845"/>
    </source>
</evidence>
<accession>A0A0S1SPI4</accession>
<name>A0A0S1SVK3_9BACT</name>
<evidence type="ECO:0000313" key="10">
    <source>
        <dbReference type="EMBL" id="ALM13325.1"/>
    </source>
</evidence>
<dbReference type="EMBL" id="CP013065">
    <property type="protein sequence ID" value="ALM13325.1"/>
    <property type="molecule type" value="Genomic_DNA"/>
</dbReference>
<dbReference type="InterPro" id="IPR016095">
    <property type="entry name" value="Ribosomal_uL1_3-a/b-sand"/>
</dbReference>
<evidence type="ECO:0000256" key="2">
    <source>
        <dbReference type="ARBA" id="ARBA00022491"/>
    </source>
</evidence>
<keyword evidence="5 9" id="KW-0694">RNA-binding</keyword>
<dbReference type="PIRSF" id="PIRSF002155">
    <property type="entry name" value="Ribosomal_L1"/>
    <property type="match status" value="1"/>
</dbReference>
<keyword evidence="2 9" id="KW-0678">Repressor</keyword>
<dbReference type="PATRIC" id="fig|1735161.3.peg.630"/>
<dbReference type="Proteomes" id="UP000069135">
    <property type="component" value="Chromosome"/>
</dbReference>
<dbReference type="GO" id="GO:0015934">
    <property type="term" value="C:large ribosomal subunit"/>
    <property type="evidence" value="ECO:0007669"/>
    <property type="project" value="InterPro"/>
</dbReference>
<dbReference type="InterPro" id="IPR028364">
    <property type="entry name" value="Ribosomal_uL1/biogenesis"/>
</dbReference>
<keyword evidence="4 9" id="KW-0810">Translation regulation</keyword>
<accession>A0A0S1SJQ9</accession>
<dbReference type="GO" id="GO:0000049">
    <property type="term" value="F:tRNA binding"/>
    <property type="evidence" value="ECO:0007669"/>
    <property type="project" value="UniProtKB-KW"/>
</dbReference>
<evidence type="ECO:0000256" key="1">
    <source>
        <dbReference type="ARBA" id="ARBA00010531"/>
    </source>
</evidence>
<dbReference type="STRING" id="1735162.PeribacterB2_0650"/>
<keyword evidence="3 9" id="KW-0699">rRNA-binding</keyword>
<accession>A0A0S1SVK3</accession>
<comment type="subunit">
    <text evidence="9">Part of the 50S ribosomal subunit.</text>
</comment>